<evidence type="ECO:0000256" key="1">
    <source>
        <dbReference type="ARBA" id="ARBA00004123"/>
    </source>
</evidence>
<proteinExistence type="predicted"/>
<dbReference type="InterPro" id="IPR051089">
    <property type="entry name" value="prtT"/>
</dbReference>
<dbReference type="GO" id="GO:0008270">
    <property type="term" value="F:zinc ion binding"/>
    <property type="evidence" value="ECO:0007669"/>
    <property type="project" value="InterPro"/>
</dbReference>
<dbReference type="PANTHER" id="PTHR31845:SF37">
    <property type="entry name" value="TRANSCRIPTION FACTOR DOMAIN-CONTAINING PROTEIN"/>
    <property type="match status" value="1"/>
</dbReference>
<organism evidence="9 10">
    <name type="scientific">Aspergillus oryzae</name>
    <name type="common">Yellow koji mold</name>
    <dbReference type="NCBI Taxonomy" id="5062"/>
    <lineage>
        <taxon>Eukaryota</taxon>
        <taxon>Fungi</taxon>
        <taxon>Dikarya</taxon>
        <taxon>Ascomycota</taxon>
        <taxon>Pezizomycotina</taxon>
        <taxon>Eurotiomycetes</taxon>
        <taxon>Eurotiomycetidae</taxon>
        <taxon>Eurotiales</taxon>
        <taxon>Aspergillaceae</taxon>
        <taxon>Aspergillus</taxon>
        <taxon>Aspergillus subgen. Circumdati</taxon>
    </lineage>
</organism>
<evidence type="ECO:0000259" key="8">
    <source>
        <dbReference type="PROSITE" id="PS50048"/>
    </source>
</evidence>
<evidence type="ECO:0000256" key="6">
    <source>
        <dbReference type="ARBA" id="ARBA00023242"/>
    </source>
</evidence>
<dbReference type="Pfam" id="PF26335">
    <property type="entry name" value="ARB_00930_C"/>
    <property type="match status" value="1"/>
</dbReference>
<gene>
    <name evidence="9" type="ORF">OAory_01042480</name>
</gene>
<dbReference type="Gene3D" id="4.10.240.10">
    <property type="entry name" value="Zn(2)-C6 fungal-type DNA-binding domain"/>
    <property type="match status" value="1"/>
</dbReference>
<keyword evidence="2" id="KW-0862">Zinc</keyword>
<dbReference type="EMBL" id="MKZY01000006">
    <property type="protein sequence ID" value="OOO07748.1"/>
    <property type="molecule type" value="Genomic_DNA"/>
</dbReference>
<dbReference type="CDD" id="cd00067">
    <property type="entry name" value="GAL4"/>
    <property type="match status" value="1"/>
</dbReference>
<evidence type="ECO:0000313" key="9">
    <source>
        <dbReference type="EMBL" id="OOO07748.1"/>
    </source>
</evidence>
<dbReference type="Pfam" id="PF00144">
    <property type="entry name" value="Beta-lactamase"/>
    <property type="match status" value="1"/>
</dbReference>
<protein>
    <submittedName>
        <fullName evidence="9">Beta-lactamase</fullName>
    </submittedName>
</protein>
<dbReference type="VEuPathDB" id="FungiDB:AO090010000600"/>
<dbReference type="GO" id="GO:0005634">
    <property type="term" value="C:nucleus"/>
    <property type="evidence" value="ECO:0007669"/>
    <property type="project" value="UniProtKB-SubCell"/>
</dbReference>
<dbReference type="SMART" id="SM00066">
    <property type="entry name" value="GAL4"/>
    <property type="match status" value="1"/>
</dbReference>
<dbReference type="eggNOG" id="ENOG502SKZU">
    <property type="taxonomic scope" value="Eukaryota"/>
</dbReference>
<dbReference type="PANTHER" id="PTHR31845">
    <property type="entry name" value="FINGER DOMAIN PROTEIN, PUTATIVE-RELATED"/>
    <property type="match status" value="1"/>
</dbReference>
<feature type="region of interest" description="Disordered" evidence="7">
    <location>
        <begin position="770"/>
        <end position="790"/>
    </location>
</feature>
<feature type="domain" description="Zn(2)-C6 fungal-type" evidence="8">
    <location>
        <begin position="6"/>
        <end position="39"/>
    </location>
</feature>
<comment type="subcellular location">
    <subcellularLocation>
        <location evidence="1">Nucleus</location>
    </subcellularLocation>
</comment>
<sequence>MPLSSTCQNCAKSKVRCVRNSEESDICSRCARLNKQCVYRETGRRFKGFKKDRQIEALESKINELMANCESTSAKQTTPGNATYNSNGEEADQAIMDVVARGYLSMEAAQSFIDIYRTDMTLHFPFVVIPPQVTATDLRQQKPFLFLAVLASAAYSNMPLQRLLGREFKKVIASRMITSGEVSFELLQGMLVFLAWSHYHSRPHRYTQFLQLAIGLMVELRLDRPPQTKTWKTALRFNKEYTLDDEQYIRPSWGLDEQRAVVGCYYLSSTISILLHKPSCFPNIAPYLEQCCQSLDNEDTTPHDKYILPLFHLQVVAEKIDNLSWKHGMEAGSTGSAAELYVSNIKADLDKLRSQLPVGFYETPVMAMQLYTTELCLYQVSLSRQSALSSRSTYSLVSETWWDEIFCSGLTAAENILNMYMELPPGGEQTFNNTQWVQMAFCILVASRQVVAASRMEKAALVPQIHAWPETLEKLRQRLGALSTTQVDLNGDRDVFVDFENRVSRIQGWFNRNFGPPFPAFSLDKNSSILTSALANLTGTFDEQNTKGSGSHGDTTPNTTSFSVSLFSTNQGTASPSPFFFDYHYTAPSLQNSSNKIQHANRDSIYRIGGLTQIFTVWTSLVEAGDAIWHDPVTKYLPELATITKTANAKQDPVRYVDWEDITVGQLASHMAGLSRDYCVDGIGKEGYGIDDGLPPSNGSSGTCRANNSSQAGSLAVLAQQLPVAPPGVTPIYSNVGFQILGYIIERITGQPFSDVLESRILKPLSLTKTSLHTPSSSSSGLIPTNPRTSGWSNQYTGEAPALSMYSTITDLSTAGKAILNSTLLPRTQTNRWLKPVSHTSNPANSLGYPWIVYSSGDYPSTSMVDIYTYYSSIGQYSSYIGLVPDYNVGFTVLAADSVSAPDLNAHADIIGDVILPALMKTAVTQAGARFGGQYTAASGLNSSITVSVDELPGMFVDKFVSTGTDFRKTLASLIGVEDPAALSIRLYPTGLVSETASGGSRVSFRAVLQDKNELADADTPTCVSWMDVDKFKYQGRALDLFVFEVDAGGNAVGVEISGLELRLNRKK</sequence>
<dbReference type="VEuPathDB" id="FungiDB:AO090010000599"/>
<dbReference type="SUPFAM" id="SSF56601">
    <property type="entry name" value="beta-lactamase/transpeptidase-like"/>
    <property type="match status" value="1"/>
</dbReference>
<keyword evidence="3" id="KW-0805">Transcription regulation</keyword>
<evidence type="ECO:0000256" key="5">
    <source>
        <dbReference type="ARBA" id="ARBA00023163"/>
    </source>
</evidence>
<dbReference type="GO" id="GO:0000981">
    <property type="term" value="F:DNA-binding transcription factor activity, RNA polymerase II-specific"/>
    <property type="evidence" value="ECO:0007669"/>
    <property type="project" value="InterPro"/>
</dbReference>
<dbReference type="InterPro" id="IPR036864">
    <property type="entry name" value="Zn2-C6_fun-type_DNA-bd_sf"/>
</dbReference>
<dbReference type="AlphaFoldDB" id="A0A1S9DF81"/>
<dbReference type="OrthoDB" id="5226580at2759"/>
<feature type="compositionally biased region" description="Low complexity" evidence="7">
    <location>
        <begin position="770"/>
        <end position="787"/>
    </location>
</feature>
<keyword evidence="4" id="KW-0238">DNA-binding</keyword>
<dbReference type="Proteomes" id="UP000190312">
    <property type="component" value="Unassembled WGS sequence"/>
</dbReference>
<dbReference type="PROSITE" id="PS50048">
    <property type="entry name" value="ZN2_CY6_FUNGAL_2"/>
    <property type="match status" value="1"/>
</dbReference>
<dbReference type="InterPro" id="IPR001466">
    <property type="entry name" value="Beta-lactam-related"/>
</dbReference>
<name>A0A1S9DF81_ASPOZ</name>
<evidence type="ECO:0000256" key="7">
    <source>
        <dbReference type="SAM" id="MobiDB-lite"/>
    </source>
</evidence>
<dbReference type="GO" id="GO:0000976">
    <property type="term" value="F:transcription cis-regulatory region binding"/>
    <property type="evidence" value="ECO:0007669"/>
    <property type="project" value="TreeGrafter"/>
</dbReference>
<accession>A0A1S9DF81</accession>
<comment type="caution">
    <text evidence="9">The sequence shown here is derived from an EMBL/GenBank/DDBJ whole genome shotgun (WGS) entry which is preliminary data.</text>
</comment>
<reference evidence="9 10" key="1">
    <citation type="submission" date="2016-10" db="EMBL/GenBank/DDBJ databases">
        <title>Genome sequencing of Aspergillus oryzae BCC7051.</title>
        <authorList>
            <person name="Thammarongtham C."/>
            <person name="Vorapreeda T."/>
            <person name="Nookaew I."/>
            <person name="Srisuk T."/>
            <person name="Land M."/>
            <person name="Jeennor S."/>
            <person name="Laoteng K."/>
        </authorList>
    </citation>
    <scope>NUCLEOTIDE SEQUENCE [LARGE SCALE GENOMIC DNA]</scope>
    <source>
        <strain evidence="9 10">BCC7051</strain>
    </source>
</reference>
<evidence type="ECO:0000313" key="10">
    <source>
        <dbReference type="Proteomes" id="UP000190312"/>
    </source>
</evidence>
<dbReference type="InterPro" id="IPR001138">
    <property type="entry name" value="Zn2Cys6_DnaBD"/>
</dbReference>
<dbReference type="InterPro" id="IPR012338">
    <property type="entry name" value="Beta-lactam/transpept-like"/>
</dbReference>
<dbReference type="Gene3D" id="3.40.710.10">
    <property type="entry name" value="DD-peptidase/beta-lactamase superfamily"/>
    <property type="match status" value="1"/>
</dbReference>
<dbReference type="PROSITE" id="PS00463">
    <property type="entry name" value="ZN2_CY6_FUNGAL_1"/>
    <property type="match status" value="1"/>
</dbReference>
<evidence type="ECO:0000256" key="4">
    <source>
        <dbReference type="ARBA" id="ARBA00023125"/>
    </source>
</evidence>
<evidence type="ECO:0000256" key="2">
    <source>
        <dbReference type="ARBA" id="ARBA00022833"/>
    </source>
</evidence>
<dbReference type="CDD" id="cd12148">
    <property type="entry name" value="fungal_TF_MHR"/>
    <property type="match status" value="1"/>
</dbReference>
<keyword evidence="6" id="KW-0539">Nucleus</keyword>
<dbReference type="InterPro" id="IPR058664">
    <property type="entry name" value="ARB_00930-like_C"/>
</dbReference>
<dbReference type="GO" id="GO:0009893">
    <property type="term" value="P:positive regulation of metabolic process"/>
    <property type="evidence" value="ECO:0007669"/>
    <property type="project" value="UniProtKB-ARBA"/>
</dbReference>
<dbReference type="SUPFAM" id="SSF57701">
    <property type="entry name" value="Zn2/Cys6 DNA-binding domain"/>
    <property type="match status" value="1"/>
</dbReference>
<evidence type="ECO:0000256" key="3">
    <source>
        <dbReference type="ARBA" id="ARBA00023015"/>
    </source>
</evidence>
<keyword evidence="5" id="KW-0804">Transcription</keyword>